<keyword evidence="4" id="KW-1003">Cell membrane</keyword>
<evidence type="ECO:0000256" key="3">
    <source>
        <dbReference type="ARBA" id="ARBA00020042"/>
    </source>
</evidence>
<evidence type="ECO:0000256" key="7">
    <source>
        <dbReference type="ARBA" id="ARBA00022692"/>
    </source>
</evidence>
<protein>
    <recommendedName>
        <fullName evidence="3">Type II secretion system core protein G</fullName>
    </recommendedName>
</protein>
<keyword evidence="7 10" id="KW-0812">Transmembrane</keyword>
<dbReference type="GO" id="GO:0005886">
    <property type="term" value="C:plasma membrane"/>
    <property type="evidence" value="ECO:0007669"/>
    <property type="project" value="UniProtKB-SubCell"/>
</dbReference>
<gene>
    <name evidence="12" type="primary">gspG</name>
    <name evidence="12" type="ORF">CLG96_08220</name>
</gene>
<keyword evidence="9 10" id="KW-0472">Membrane</keyword>
<keyword evidence="5" id="KW-0488">Methylation</keyword>
<dbReference type="EMBL" id="NWBU01000007">
    <property type="protein sequence ID" value="PTQ11426.1"/>
    <property type="molecule type" value="Genomic_DNA"/>
</dbReference>
<evidence type="ECO:0000256" key="6">
    <source>
        <dbReference type="ARBA" id="ARBA00022519"/>
    </source>
</evidence>
<dbReference type="GO" id="GO:0015628">
    <property type="term" value="P:protein secretion by the type II secretion system"/>
    <property type="evidence" value="ECO:0007669"/>
    <property type="project" value="InterPro"/>
</dbReference>
<dbReference type="PANTHER" id="PTHR30093">
    <property type="entry name" value="GENERAL SECRETION PATHWAY PROTEIN G"/>
    <property type="match status" value="1"/>
</dbReference>
<dbReference type="Proteomes" id="UP000244162">
    <property type="component" value="Unassembled WGS sequence"/>
</dbReference>
<dbReference type="InterPro" id="IPR012902">
    <property type="entry name" value="N_methyl_site"/>
</dbReference>
<proteinExistence type="inferred from homology"/>
<keyword evidence="8 10" id="KW-1133">Transmembrane helix</keyword>
<evidence type="ECO:0000256" key="8">
    <source>
        <dbReference type="ARBA" id="ARBA00022989"/>
    </source>
</evidence>
<evidence type="ECO:0000259" key="11">
    <source>
        <dbReference type="Pfam" id="PF08334"/>
    </source>
</evidence>
<reference evidence="12 13" key="1">
    <citation type="submission" date="2017-09" db="EMBL/GenBank/DDBJ databases">
        <title>Sphingomonas panjinensis sp.nov., isolated from oil-contaminated soil.</title>
        <authorList>
            <person name="Wang L."/>
            <person name="Chen L."/>
        </authorList>
    </citation>
    <scope>NUCLEOTIDE SEQUENCE [LARGE SCALE GENOMIC DNA]</scope>
    <source>
        <strain evidence="12 13">FW-11</strain>
    </source>
</reference>
<comment type="similarity">
    <text evidence="2">Belongs to the GSP G family.</text>
</comment>
<evidence type="ECO:0000256" key="4">
    <source>
        <dbReference type="ARBA" id="ARBA00022475"/>
    </source>
</evidence>
<evidence type="ECO:0000256" key="2">
    <source>
        <dbReference type="ARBA" id="ARBA00009984"/>
    </source>
</evidence>
<dbReference type="Gene3D" id="3.30.700.10">
    <property type="entry name" value="Glycoprotein, Type 4 Pilin"/>
    <property type="match status" value="1"/>
</dbReference>
<comment type="subcellular location">
    <subcellularLocation>
        <location evidence="1">Cell inner membrane</location>
        <topology evidence="1">Single-pass membrane protein</topology>
    </subcellularLocation>
</comment>
<dbReference type="InterPro" id="IPR045584">
    <property type="entry name" value="Pilin-like"/>
</dbReference>
<dbReference type="InterPro" id="IPR013545">
    <property type="entry name" value="T2SS_protein-GspG_C"/>
</dbReference>
<dbReference type="PANTHER" id="PTHR30093:SF45">
    <property type="entry name" value="TYPE II SECRETION SYSTEM CORE PROTEIN G"/>
    <property type="match status" value="1"/>
</dbReference>
<evidence type="ECO:0000256" key="5">
    <source>
        <dbReference type="ARBA" id="ARBA00022481"/>
    </source>
</evidence>
<accession>A0A2T5FY35</accession>
<sequence length="162" mass="17254">MARRGSTGWPHHSPHLRDASGFTLVEMLIVVAIIGLVAAFVGPRLMAQLDRSKASAARVQIRSLAASLETMRLDLGRYPSDQEGLKLLVEAPSGTVQEEIWEGPYLDSGLPRDPWGRPYVYQAPASPDGRPRIGSLGADGSAGGVGIAADIYFGDGRDMPAT</sequence>
<keyword evidence="13" id="KW-1185">Reference proteome</keyword>
<dbReference type="InterPro" id="IPR010054">
    <property type="entry name" value="Type2_sec_GspG"/>
</dbReference>
<name>A0A2T5FY35_9SPHN</name>
<dbReference type="OrthoDB" id="9795612at2"/>
<evidence type="ECO:0000313" key="13">
    <source>
        <dbReference type="Proteomes" id="UP000244162"/>
    </source>
</evidence>
<feature type="transmembrane region" description="Helical" evidence="10">
    <location>
        <begin position="20"/>
        <end position="41"/>
    </location>
</feature>
<evidence type="ECO:0000256" key="9">
    <source>
        <dbReference type="ARBA" id="ARBA00023136"/>
    </source>
</evidence>
<dbReference type="PROSITE" id="PS00409">
    <property type="entry name" value="PROKAR_NTER_METHYL"/>
    <property type="match status" value="1"/>
</dbReference>
<dbReference type="Pfam" id="PF08334">
    <property type="entry name" value="T2SSG"/>
    <property type="match status" value="1"/>
</dbReference>
<dbReference type="PRINTS" id="PR00813">
    <property type="entry name" value="BCTERIALGSPG"/>
</dbReference>
<evidence type="ECO:0000256" key="1">
    <source>
        <dbReference type="ARBA" id="ARBA00004377"/>
    </source>
</evidence>
<dbReference type="NCBIfam" id="TIGR02532">
    <property type="entry name" value="IV_pilin_GFxxxE"/>
    <property type="match status" value="1"/>
</dbReference>
<comment type="caution">
    <text evidence="12">The sequence shown here is derived from an EMBL/GenBank/DDBJ whole genome shotgun (WGS) entry which is preliminary data.</text>
</comment>
<dbReference type="NCBIfam" id="TIGR01710">
    <property type="entry name" value="typeII_sec_gspG"/>
    <property type="match status" value="1"/>
</dbReference>
<dbReference type="InterPro" id="IPR000983">
    <property type="entry name" value="Bac_GSPG_pilin"/>
</dbReference>
<evidence type="ECO:0000313" key="12">
    <source>
        <dbReference type="EMBL" id="PTQ11426.1"/>
    </source>
</evidence>
<feature type="domain" description="Type II secretion system protein GspG C-terminal" evidence="11">
    <location>
        <begin position="44"/>
        <end position="151"/>
    </location>
</feature>
<dbReference type="GO" id="GO:0015627">
    <property type="term" value="C:type II protein secretion system complex"/>
    <property type="evidence" value="ECO:0007669"/>
    <property type="project" value="InterPro"/>
</dbReference>
<organism evidence="12 13">
    <name type="scientific">Sphingomonas oleivorans</name>
    <dbReference type="NCBI Taxonomy" id="1735121"/>
    <lineage>
        <taxon>Bacteria</taxon>
        <taxon>Pseudomonadati</taxon>
        <taxon>Pseudomonadota</taxon>
        <taxon>Alphaproteobacteria</taxon>
        <taxon>Sphingomonadales</taxon>
        <taxon>Sphingomonadaceae</taxon>
        <taxon>Sphingomonas</taxon>
    </lineage>
</organism>
<dbReference type="SUPFAM" id="SSF54523">
    <property type="entry name" value="Pili subunits"/>
    <property type="match status" value="1"/>
</dbReference>
<dbReference type="Pfam" id="PF07963">
    <property type="entry name" value="N_methyl"/>
    <property type="match status" value="1"/>
</dbReference>
<keyword evidence="6" id="KW-0997">Cell inner membrane</keyword>
<evidence type="ECO:0000256" key="10">
    <source>
        <dbReference type="SAM" id="Phobius"/>
    </source>
</evidence>
<dbReference type="AlphaFoldDB" id="A0A2T5FY35"/>